<dbReference type="GO" id="GO:0005886">
    <property type="term" value="C:plasma membrane"/>
    <property type="evidence" value="ECO:0007669"/>
    <property type="project" value="UniProtKB-SubCell"/>
</dbReference>
<evidence type="ECO:0000256" key="5">
    <source>
        <dbReference type="ARBA" id="ARBA00022989"/>
    </source>
</evidence>
<accession>A0A2W2BPU0</accession>
<keyword evidence="3" id="KW-1003">Cell membrane</keyword>
<reference evidence="9 10" key="1">
    <citation type="submission" date="2018-01" db="EMBL/GenBank/DDBJ databases">
        <title>Draft genome sequence of Jiangella sp. GTF31.</title>
        <authorList>
            <person name="Sahin N."/>
            <person name="Ay H."/>
            <person name="Saygin H."/>
        </authorList>
    </citation>
    <scope>NUCLEOTIDE SEQUENCE [LARGE SCALE GENOMIC DNA]</scope>
    <source>
        <strain evidence="9 10">GTF31</strain>
    </source>
</reference>
<keyword evidence="2 7" id="KW-0813">Transport</keyword>
<evidence type="ECO:0000313" key="9">
    <source>
        <dbReference type="EMBL" id="PZF82364.1"/>
    </source>
</evidence>
<feature type="transmembrane region" description="Helical" evidence="7">
    <location>
        <begin position="137"/>
        <end position="160"/>
    </location>
</feature>
<dbReference type="Pfam" id="PF19300">
    <property type="entry name" value="BPD_transp_1_N"/>
    <property type="match status" value="1"/>
</dbReference>
<dbReference type="PANTHER" id="PTHR43163:SF6">
    <property type="entry name" value="DIPEPTIDE TRANSPORT SYSTEM PERMEASE PROTEIN DPPB-RELATED"/>
    <property type="match status" value="1"/>
</dbReference>
<dbReference type="InterPro" id="IPR035906">
    <property type="entry name" value="MetI-like_sf"/>
</dbReference>
<keyword evidence="10" id="KW-1185">Reference proteome</keyword>
<dbReference type="Pfam" id="PF00528">
    <property type="entry name" value="BPD_transp_1"/>
    <property type="match status" value="1"/>
</dbReference>
<keyword evidence="6 7" id="KW-0472">Membrane</keyword>
<dbReference type="SUPFAM" id="SSF161098">
    <property type="entry name" value="MetI-like"/>
    <property type="match status" value="1"/>
</dbReference>
<dbReference type="Proteomes" id="UP000248764">
    <property type="component" value="Unassembled WGS sequence"/>
</dbReference>
<dbReference type="GO" id="GO:0055085">
    <property type="term" value="P:transmembrane transport"/>
    <property type="evidence" value="ECO:0007669"/>
    <property type="project" value="InterPro"/>
</dbReference>
<protein>
    <submittedName>
        <fullName evidence="9">ABC transporter permease</fullName>
    </submittedName>
</protein>
<evidence type="ECO:0000256" key="4">
    <source>
        <dbReference type="ARBA" id="ARBA00022692"/>
    </source>
</evidence>
<feature type="transmembrane region" description="Helical" evidence="7">
    <location>
        <begin position="7"/>
        <end position="29"/>
    </location>
</feature>
<comment type="caution">
    <text evidence="9">The sequence shown here is derived from an EMBL/GenBank/DDBJ whole genome shotgun (WGS) entry which is preliminary data.</text>
</comment>
<dbReference type="PROSITE" id="PS50928">
    <property type="entry name" value="ABC_TM1"/>
    <property type="match status" value="1"/>
</dbReference>
<comment type="subcellular location">
    <subcellularLocation>
        <location evidence="1 7">Cell membrane</location>
        <topology evidence="1 7">Multi-pass membrane protein</topology>
    </subcellularLocation>
</comment>
<feature type="transmembrane region" description="Helical" evidence="7">
    <location>
        <begin position="282"/>
        <end position="304"/>
    </location>
</feature>
<dbReference type="InterPro" id="IPR000515">
    <property type="entry name" value="MetI-like"/>
</dbReference>
<evidence type="ECO:0000256" key="3">
    <source>
        <dbReference type="ARBA" id="ARBA00022475"/>
    </source>
</evidence>
<name>A0A2W2BPU0_9ACTN</name>
<proteinExistence type="inferred from homology"/>
<organism evidence="9 10">
    <name type="scientific">Jiangella anatolica</name>
    <dbReference type="NCBI Taxonomy" id="2670374"/>
    <lineage>
        <taxon>Bacteria</taxon>
        <taxon>Bacillati</taxon>
        <taxon>Actinomycetota</taxon>
        <taxon>Actinomycetes</taxon>
        <taxon>Jiangellales</taxon>
        <taxon>Jiangellaceae</taxon>
        <taxon>Jiangella</taxon>
    </lineage>
</organism>
<evidence type="ECO:0000313" key="10">
    <source>
        <dbReference type="Proteomes" id="UP000248764"/>
    </source>
</evidence>
<evidence type="ECO:0000259" key="8">
    <source>
        <dbReference type="PROSITE" id="PS50928"/>
    </source>
</evidence>
<gene>
    <name evidence="9" type="ORF">C1I92_17210</name>
</gene>
<evidence type="ECO:0000256" key="7">
    <source>
        <dbReference type="RuleBase" id="RU363032"/>
    </source>
</evidence>
<evidence type="ECO:0000256" key="1">
    <source>
        <dbReference type="ARBA" id="ARBA00004651"/>
    </source>
</evidence>
<keyword evidence="4 7" id="KW-0812">Transmembrane</keyword>
<keyword evidence="5 7" id="KW-1133">Transmembrane helix</keyword>
<dbReference type="PANTHER" id="PTHR43163">
    <property type="entry name" value="DIPEPTIDE TRANSPORT SYSTEM PERMEASE PROTEIN DPPB-RELATED"/>
    <property type="match status" value="1"/>
</dbReference>
<feature type="transmembrane region" description="Helical" evidence="7">
    <location>
        <begin position="232"/>
        <end position="254"/>
    </location>
</feature>
<dbReference type="CDD" id="cd06261">
    <property type="entry name" value="TM_PBP2"/>
    <property type="match status" value="1"/>
</dbReference>
<feature type="transmembrane region" description="Helical" evidence="7">
    <location>
        <begin position="166"/>
        <end position="188"/>
    </location>
</feature>
<evidence type="ECO:0000256" key="2">
    <source>
        <dbReference type="ARBA" id="ARBA00022448"/>
    </source>
</evidence>
<dbReference type="AlphaFoldDB" id="A0A2W2BPU0"/>
<feature type="domain" description="ABC transmembrane type-1" evidence="8">
    <location>
        <begin position="97"/>
        <end position="301"/>
    </location>
</feature>
<feature type="transmembrane region" description="Helical" evidence="7">
    <location>
        <begin position="103"/>
        <end position="125"/>
    </location>
</feature>
<dbReference type="InterPro" id="IPR045621">
    <property type="entry name" value="BPD_transp_1_N"/>
</dbReference>
<sequence length="314" mass="33485">MQWARFLLIRLVRAVVVMVVLVVVTFAMVRLVPGDPAQRILGMNADPVALAATRERLGLDAAWLTQFADYVNGVLTFDFGTSFQTGETVSKIIADRVWPTLQAALLAIVLVAVGGLLVGLWAGVVTERRRPVTEATFSGITGVIGILPPYLLGTLLVWLFAVQLQWLPVAGSGSLAKAILPAMALGLAPMAMLARVVRVETLTVLGQDYMRLARSKHLPGIRLFTDHLLPNVLGPVLPILGALSATLIGGSVVIERVFARPGLGEELAQGVQVGDFPVVQGLVIFLGGVVVLTSFIADVLAAIIDPRVRRAVVR</sequence>
<comment type="similarity">
    <text evidence="7">Belongs to the binding-protein-dependent transport system permease family.</text>
</comment>
<dbReference type="EMBL" id="POTW01000040">
    <property type="protein sequence ID" value="PZF82364.1"/>
    <property type="molecule type" value="Genomic_DNA"/>
</dbReference>
<evidence type="ECO:0000256" key="6">
    <source>
        <dbReference type="ARBA" id="ARBA00023136"/>
    </source>
</evidence>
<dbReference type="Gene3D" id="1.10.3720.10">
    <property type="entry name" value="MetI-like"/>
    <property type="match status" value="1"/>
</dbReference>